<dbReference type="AlphaFoldDB" id="I7J4V3"/>
<gene>
    <name evidence="1" type="ORF">CAAU_1002</name>
</gene>
<comment type="caution">
    <text evidence="1">The sequence shown here is derived from an EMBL/GenBank/DDBJ whole genome shotgun (WGS) entry which is preliminary data.</text>
</comment>
<name>I7J4V3_9CLOT</name>
<dbReference type="EMBL" id="CAKP01000056">
    <property type="protein sequence ID" value="CCJ33086.1"/>
    <property type="molecule type" value="Genomic_DNA"/>
</dbReference>
<protein>
    <submittedName>
        <fullName evidence="1">Uncharacterized protein</fullName>
    </submittedName>
</protein>
<accession>I7J4V3</accession>
<dbReference type="STRING" id="857293.CAAU_1002"/>
<keyword evidence="2" id="KW-1185">Reference proteome</keyword>
<reference evidence="1 2" key="1">
    <citation type="journal article" date="2011" name="J. Bacteriol.">
        <title>Draft genome sequence of Caloramator australicus strain RC3T, a thermoanaerobe from the Great Artesian Basin of Australia.</title>
        <authorList>
            <person name="Ogg C.D."/>
            <person name="Patel B.K.C."/>
        </authorList>
    </citation>
    <scope>NUCLEOTIDE SEQUENCE [LARGE SCALE GENOMIC DNA]</scope>
    <source>
        <strain evidence="1 2">RC3</strain>
    </source>
</reference>
<dbReference type="Proteomes" id="UP000007652">
    <property type="component" value="Unassembled WGS sequence"/>
</dbReference>
<organism evidence="1 2">
    <name type="scientific">Caloramator australicus RC3</name>
    <dbReference type="NCBI Taxonomy" id="857293"/>
    <lineage>
        <taxon>Bacteria</taxon>
        <taxon>Bacillati</taxon>
        <taxon>Bacillota</taxon>
        <taxon>Clostridia</taxon>
        <taxon>Eubacteriales</taxon>
        <taxon>Clostridiaceae</taxon>
        <taxon>Caloramator</taxon>
    </lineage>
</organism>
<sequence length="37" mass="4381">MKKKVYEDLRTIKKKHEVNPVVEVKWTKLGKAKIDLS</sequence>
<evidence type="ECO:0000313" key="1">
    <source>
        <dbReference type="EMBL" id="CCJ33086.1"/>
    </source>
</evidence>
<evidence type="ECO:0000313" key="2">
    <source>
        <dbReference type="Proteomes" id="UP000007652"/>
    </source>
</evidence>
<proteinExistence type="predicted"/>